<dbReference type="RefSeq" id="WP_074790009.1">
    <property type="nucleotide sequence ID" value="NZ_FNZX01000006.1"/>
</dbReference>
<feature type="domain" description="SGNH hydrolase-type esterase" evidence="1">
    <location>
        <begin position="6"/>
        <end position="178"/>
    </location>
</feature>
<dbReference type="Pfam" id="PF13472">
    <property type="entry name" value="Lipase_GDSL_2"/>
    <property type="match status" value="1"/>
</dbReference>
<dbReference type="Proteomes" id="UP000182321">
    <property type="component" value="Unassembled WGS sequence"/>
</dbReference>
<dbReference type="InterPro" id="IPR036514">
    <property type="entry name" value="SGNH_hydro_sf"/>
</dbReference>
<dbReference type="SUPFAM" id="SSF52266">
    <property type="entry name" value="SGNH hydrolase"/>
    <property type="match status" value="1"/>
</dbReference>
<dbReference type="EMBL" id="FNZX01000006">
    <property type="protein sequence ID" value="SEK51894.1"/>
    <property type="molecule type" value="Genomic_DNA"/>
</dbReference>
<reference evidence="3" key="1">
    <citation type="submission" date="2016-10" db="EMBL/GenBank/DDBJ databases">
        <authorList>
            <person name="Varghese N."/>
        </authorList>
    </citation>
    <scope>NUCLEOTIDE SEQUENCE [LARGE SCALE GENOMIC DNA]</scope>
    <source>
        <strain evidence="3">ACV-9</strain>
    </source>
</reference>
<protein>
    <submittedName>
        <fullName evidence="2">Lysophospholipase L1</fullName>
    </submittedName>
</protein>
<accession>A0A1H7HNW7</accession>
<keyword evidence="3" id="KW-1185">Reference proteome</keyword>
<evidence type="ECO:0000313" key="2">
    <source>
        <dbReference type="EMBL" id="SEK51894.1"/>
    </source>
</evidence>
<dbReference type="AlphaFoldDB" id="A0A1H7HNW7"/>
<name>A0A1H7HNW7_9FIRM</name>
<proteinExistence type="predicted"/>
<dbReference type="Gene3D" id="3.40.50.1110">
    <property type="entry name" value="SGNH hydrolase"/>
    <property type="match status" value="1"/>
</dbReference>
<gene>
    <name evidence="2" type="ORF">SAMN02910377_01065</name>
</gene>
<evidence type="ECO:0000313" key="3">
    <source>
        <dbReference type="Proteomes" id="UP000182321"/>
    </source>
</evidence>
<sequence length="192" mass="22027">MKKLILFGDSNTYGYDPRGFLGGRYPTEVRWTTHIKEALKDNYEVIEEGRNGRMLPELSYGYFTTTIQNLTKEDVFVMMLGTNDILLTNHPDVKATLQRLDSILDYVNQNCMARFILIAPPYISASDSEMELYHDCSLRLNAGYMKLAKEHNINAIDAGKWNIEMGYDGVHFSIDGHKKFAKSLLEFLSRIL</sequence>
<organism evidence="2 3">
    <name type="scientific">Pseudobutyrivibrio ruminis</name>
    <dbReference type="NCBI Taxonomy" id="46206"/>
    <lineage>
        <taxon>Bacteria</taxon>
        <taxon>Bacillati</taxon>
        <taxon>Bacillota</taxon>
        <taxon>Clostridia</taxon>
        <taxon>Lachnospirales</taxon>
        <taxon>Lachnospiraceae</taxon>
        <taxon>Pseudobutyrivibrio</taxon>
    </lineage>
</organism>
<dbReference type="InterPro" id="IPR013830">
    <property type="entry name" value="SGNH_hydro"/>
</dbReference>
<evidence type="ECO:0000259" key="1">
    <source>
        <dbReference type="Pfam" id="PF13472"/>
    </source>
</evidence>